<proteinExistence type="predicted"/>
<name>A0A6J6U4Q5_9ZZZZ</name>
<organism evidence="1">
    <name type="scientific">freshwater metagenome</name>
    <dbReference type="NCBI Taxonomy" id="449393"/>
    <lineage>
        <taxon>unclassified sequences</taxon>
        <taxon>metagenomes</taxon>
        <taxon>ecological metagenomes</taxon>
    </lineage>
</organism>
<protein>
    <submittedName>
        <fullName evidence="1">Unannotated protein</fullName>
    </submittedName>
</protein>
<accession>A0A6J6U4Q5</accession>
<dbReference type="EMBL" id="CAEZYY010000012">
    <property type="protein sequence ID" value="CAB4753563.1"/>
    <property type="molecule type" value="Genomic_DNA"/>
</dbReference>
<dbReference type="AlphaFoldDB" id="A0A6J6U4Q5"/>
<gene>
    <name evidence="1" type="ORF">UFOPK2806_01168</name>
</gene>
<sequence>MRLHRSRRWWSGRRRWRWTRQFPHIDVHERPIRRQQWGDKHRWWRWRYRCRLKQRRHRWIGSCGAPLHRAGRRDHVPACGQLDSREQRLKRRFTQPRCPLADCNSRLRDCCVVLPGHWQFGTAHRLRLGRTGSRGRVTAVRRRVQRRLATRRARTPGAYRCGCVVLGRVLGPEWWVSAVDLYRNYVRATLDTERLLPLRPTGWPPRWHGGHQLHGRSRLCGWRSCPAVCLSSRRRLDEPFDRG</sequence>
<evidence type="ECO:0000313" key="1">
    <source>
        <dbReference type="EMBL" id="CAB4753563.1"/>
    </source>
</evidence>
<reference evidence="1" key="1">
    <citation type="submission" date="2020-05" db="EMBL/GenBank/DDBJ databases">
        <authorList>
            <person name="Chiriac C."/>
            <person name="Salcher M."/>
            <person name="Ghai R."/>
            <person name="Kavagutti S V."/>
        </authorList>
    </citation>
    <scope>NUCLEOTIDE SEQUENCE</scope>
</reference>